<reference evidence="1 2" key="1">
    <citation type="submission" date="2018-11" db="EMBL/GenBank/DDBJ databases">
        <title>Whole genome sequence of Streptomyces paromomycinus NBRC 15454(T).</title>
        <authorList>
            <person name="Komaki H."/>
            <person name="Tamura T."/>
        </authorList>
    </citation>
    <scope>NUCLEOTIDE SEQUENCE [LARGE SCALE GENOMIC DNA]</scope>
    <source>
        <strain evidence="1 2">NBRC 15454</strain>
    </source>
</reference>
<evidence type="ECO:0008006" key="3">
    <source>
        <dbReference type="Google" id="ProtNLM"/>
    </source>
</evidence>
<sequence>MSTLANQLAAAEREEVARAVRLLLARPLLTEAADPAGFELVRRRREPLAQWFDYTCGWSLVVEPRRGYARLTKVRTAPDGSRPARRTRSGRGPFDRRRYVLLCVTAAELLSMPMTTIGMLADRVVQATATDRAPAAFDPVHRAERTAFVDVLKLLESYDVLRAVDGTTETYVESAEAKVLYRVDTTLLMRLPAAPVGASRLAVPAEEVPARFEELLAGLVRERRYGGVAGDGTADDAQHETAATDAQRNLRLRHSVLRRLFDDPVLYRADLAEDELAYVTSLTGRQILRRSVEQAGFLLEERAEGFLLVDPDGIATDVRFPDDASTARVAALLLLEPLCAAPAGMLPEQLAEAGADLLRRFPRWAKAYQSEDGAPRLAEEAVRVLRDAGLARKVAGRVVARPAAYRYRLTETTGKGPVAAEGDAR</sequence>
<dbReference type="InterPro" id="IPR013494">
    <property type="entry name" value="CHP02678"/>
</dbReference>
<keyword evidence="2" id="KW-1185">Reference proteome</keyword>
<gene>
    <name evidence="1" type="ORF">GKJPGBOP_02106</name>
</gene>
<proteinExistence type="predicted"/>
<accession>A0A401VZD7</accession>
<evidence type="ECO:0000313" key="2">
    <source>
        <dbReference type="Proteomes" id="UP000286746"/>
    </source>
</evidence>
<evidence type="ECO:0000313" key="1">
    <source>
        <dbReference type="EMBL" id="GCD42443.1"/>
    </source>
</evidence>
<organism evidence="1 2">
    <name type="scientific">Streptomyces paromomycinus</name>
    <name type="common">Streptomyces rimosus subsp. paromomycinus</name>
    <dbReference type="NCBI Taxonomy" id="92743"/>
    <lineage>
        <taxon>Bacteria</taxon>
        <taxon>Bacillati</taxon>
        <taxon>Actinomycetota</taxon>
        <taxon>Actinomycetes</taxon>
        <taxon>Kitasatosporales</taxon>
        <taxon>Streptomycetaceae</taxon>
        <taxon>Streptomyces</taxon>
    </lineage>
</organism>
<dbReference type="Pfam" id="PF09661">
    <property type="entry name" value="DUF2398"/>
    <property type="match status" value="1"/>
</dbReference>
<comment type="caution">
    <text evidence="1">The sequence shown here is derived from an EMBL/GenBank/DDBJ whole genome shotgun (WGS) entry which is preliminary data.</text>
</comment>
<dbReference type="NCBIfam" id="TIGR02678">
    <property type="entry name" value="TIGR02678 family protein"/>
    <property type="match status" value="1"/>
</dbReference>
<dbReference type="RefSeq" id="WP_125053820.1">
    <property type="nucleotide sequence ID" value="NZ_BHZD01000001.1"/>
</dbReference>
<dbReference type="Proteomes" id="UP000286746">
    <property type="component" value="Unassembled WGS sequence"/>
</dbReference>
<dbReference type="EMBL" id="BHZD01000001">
    <property type="protein sequence ID" value="GCD42443.1"/>
    <property type="molecule type" value="Genomic_DNA"/>
</dbReference>
<protein>
    <recommendedName>
        <fullName evidence="3">TIGR02678 family protein</fullName>
    </recommendedName>
</protein>
<dbReference type="AlphaFoldDB" id="A0A401VZD7"/>
<name>A0A401VZD7_STREY</name>